<sequence>MDLRKIDDVLTVSPQIAPGDMAALKRAGFRSIICNRPDGEEPGQPGFADIAGAAARAGLAARHVPIRPGPPEEADVAAFGIALRELPAPILAYCRSGTRSATLWSLSAAGTRPTEEILAATRAAGYDMSPLADRIARA</sequence>
<accession>A0ABY8LCR0</accession>
<evidence type="ECO:0000313" key="3">
    <source>
        <dbReference type="Proteomes" id="UP001243420"/>
    </source>
</evidence>
<dbReference type="InterPro" id="IPR005939">
    <property type="entry name" value="BLH_phosphatase-like"/>
</dbReference>
<name>A0ABY8LCR0_9RHOB</name>
<dbReference type="Gene3D" id="3.90.190.10">
    <property type="entry name" value="Protein tyrosine phosphatase superfamily"/>
    <property type="match status" value="1"/>
</dbReference>
<evidence type="ECO:0000259" key="1">
    <source>
        <dbReference type="Pfam" id="PF04273"/>
    </source>
</evidence>
<reference evidence="2 3" key="1">
    <citation type="submission" date="2023-04" db="EMBL/GenBank/DDBJ databases">
        <title>Jannaschia ovalis sp. nov., a marine bacterium isolated from sea tidal flat.</title>
        <authorList>
            <person name="Kwon D.Y."/>
            <person name="Kim J.-J."/>
        </authorList>
    </citation>
    <scope>NUCLEOTIDE SEQUENCE [LARGE SCALE GENOMIC DNA]</scope>
    <source>
        <strain evidence="2 3">GRR-S6-38</strain>
    </source>
</reference>
<dbReference type="NCBIfam" id="TIGR01244">
    <property type="entry name" value="TIGR01244 family sulfur transferase"/>
    <property type="match status" value="1"/>
</dbReference>
<dbReference type="GO" id="GO:0016740">
    <property type="term" value="F:transferase activity"/>
    <property type="evidence" value="ECO:0007669"/>
    <property type="project" value="UniProtKB-KW"/>
</dbReference>
<dbReference type="Proteomes" id="UP001243420">
    <property type="component" value="Chromosome"/>
</dbReference>
<organism evidence="2 3">
    <name type="scientific">Jannaschia ovalis</name>
    <dbReference type="NCBI Taxonomy" id="3038773"/>
    <lineage>
        <taxon>Bacteria</taxon>
        <taxon>Pseudomonadati</taxon>
        <taxon>Pseudomonadota</taxon>
        <taxon>Alphaproteobacteria</taxon>
        <taxon>Rhodobacterales</taxon>
        <taxon>Roseobacteraceae</taxon>
        <taxon>Jannaschia</taxon>
    </lineage>
</organism>
<keyword evidence="2" id="KW-0808">Transferase</keyword>
<dbReference type="InterPro" id="IPR029021">
    <property type="entry name" value="Prot-tyrosine_phosphatase-like"/>
</dbReference>
<dbReference type="EMBL" id="CP122537">
    <property type="protein sequence ID" value="WGH78916.1"/>
    <property type="molecule type" value="Genomic_DNA"/>
</dbReference>
<protein>
    <submittedName>
        <fullName evidence="2">TIGR01244 family sulfur transferase</fullName>
    </submittedName>
</protein>
<dbReference type="SUPFAM" id="SSF52799">
    <property type="entry name" value="(Phosphotyrosine protein) phosphatases II"/>
    <property type="match status" value="1"/>
</dbReference>
<dbReference type="Pfam" id="PF04273">
    <property type="entry name" value="BLH_phosphatase"/>
    <property type="match status" value="1"/>
</dbReference>
<evidence type="ECO:0000313" key="2">
    <source>
        <dbReference type="EMBL" id="WGH78916.1"/>
    </source>
</evidence>
<dbReference type="RefSeq" id="WP_279965667.1">
    <property type="nucleotide sequence ID" value="NZ_CP122537.1"/>
</dbReference>
<keyword evidence="3" id="KW-1185">Reference proteome</keyword>
<feature type="domain" description="Beta-lactamase hydrolase-like protein phosphatase-like" evidence="1">
    <location>
        <begin position="2"/>
        <end position="110"/>
    </location>
</feature>
<gene>
    <name evidence="2" type="ORF">P8627_01240</name>
</gene>
<proteinExistence type="predicted"/>